<dbReference type="AlphaFoldDB" id="A0A081BY27"/>
<dbReference type="EMBL" id="DF820465">
    <property type="protein sequence ID" value="GAK57232.1"/>
    <property type="molecule type" value="Genomic_DNA"/>
</dbReference>
<evidence type="ECO:0000313" key="2">
    <source>
        <dbReference type="Proteomes" id="UP000030661"/>
    </source>
</evidence>
<dbReference type="HOGENOM" id="CLU_2191811_0_0_0"/>
<reference evidence="1" key="1">
    <citation type="journal article" date="2015" name="PeerJ">
        <title>First genomic representation of candidate bacterial phylum KSB3 points to enhanced environmental sensing as a trigger of wastewater bulking.</title>
        <authorList>
            <person name="Sekiguchi Y."/>
            <person name="Ohashi A."/>
            <person name="Parks D.H."/>
            <person name="Yamauchi T."/>
            <person name="Tyson G.W."/>
            <person name="Hugenholtz P."/>
        </authorList>
    </citation>
    <scope>NUCLEOTIDE SEQUENCE [LARGE SCALE GENOMIC DNA]</scope>
</reference>
<evidence type="ECO:0000313" key="1">
    <source>
        <dbReference type="EMBL" id="GAK57232.1"/>
    </source>
</evidence>
<accession>A0A081BY27</accession>
<protein>
    <submittedName>
        <fullName evidence="1">Uncharacterized protein</fullName>
    </submittedName>
</protein>
<gene>
    <name evidence="1" type="ORF">U27_04197</name>
</gene>
<name>A0A081BY27_VECG1</name>
<organism evidence="1">
    <name type="scientific">Vecturithrix granuli</name>
    <dbReference type="NCBI Taxonomy" id="1499967"/>
    <lineage>
        <taxon>Bacteria</taxon>
        <taxon>Candidatus Moduliflexota</taxon>
        <taxon>Candidatus Vecturitrichia</taxon>
        <taxon>Candidatus Vecturitrichales</taxon>
        <taxon>Candidatus Vecturitrichaceae</taxon>
        <taxon>Candidatus Vecturithrix</taxon>
    </lineage>
</organism>
<sequence>MKFAEKLLDGYIQRLSQEEKEALFARAVEHFFREMTPEQKQCLVEQAITRLLEGVDMQEFFPRLLAILWKNTDSEEMRKSFLDKMSKMASTTSEKIAEMIPARFKKPR</sequence>
<keyword evidence="2" id="KW-1185">Reference proteome</keyword>
<dbReference type="Proteomes" id="UP000030661">
    <property type="component" value="Unassembled WGS sequence"/>
</dbReference>
<proteinExistence type="predicted"/>